<dbReference type="Gene3D" id="3.40.190.290">
    <property type="match status" value="1"/>
</dbReference>
<evidence type="ECO:0000259" key="5">
    <source>
        <dbReference type="PROSITE" id="PS50931"/>
    </source>
</evidence>
<dbReference type="InterPro" id="IPR050950">
    <property type="entry name" value="HTH-type_LysR_regulators"/>
</dbReference>
<dbReference type="PANTHER" id="PTHR30419">
    <property type="entry name" value="HTH-TYPE TRANSCRIPTIONAL REGULATOR YBHD"/>
    <property type="match status" value="1"/>
</dbReference>
<dbReference type="Pfam" id="PF00126">
    <property type="entry name" value="HTH_1"/>
    <property type="match status" value="1"/>
</dbReference>
<keyword evidence="2" id="KW-0805">Transcription regulation</keyword>
<dbReference type="EMBL" id="CP000542">
    <property type="protein sequence ID" value="ABM58133.1"/>
    <property type="molecule type" value="Genomic_DNA"/>
</dbReference>
<evidence type="ECO:0000313" key="6">
    <source>
        <dbReference type="EMBL" id="ABM58133.1"/>
    </source>
</evidence>
<dbReference type="PRINTS" id="PR00039">
    <property type="entry name" value="HTHLYSR"/>
</dbReference>
<dbReference type="GO" id="GO:0005829">
    <property type="term" value="C:cytosol"/>
    <property type="evidence" value="ECO:0007669"/>
    <property type="project" value="TreeGrafter"/>
</dbReference>
<dbReference type="eggNOG" id="COG0583">
    <property type="taxonomic scope" value="Bacteria"/>
</dbReference>
<dbReference type="InterPro" id="IPR036390">
    <property type="entry name" value="WH_DNA-bd_sf"/>
</dbReference>
<evidence type="ECO:0000256" key="1">
    <source>
        <dbReference type="ARBA" id="ARBA00009437"/>
    </source>
</evidence>
<feature type="domain" description="HTH lysR-type" evidence="5">
    <location>
        <begin position="1"/>
        <end position="59"/>
    </location>
</feature>
<dbReference type="InterPro" id="IPR036388">
    <property type="entry name" value="WH-like_DNA-bd_sf"/>
</dbReference>
<dbReference type="InterPro" id="IPR005119">
    <property type="entry name" value="LysR_subst-bd"/>
</dbReference>
<sequence>MSLFTSFRYLVALHREKHFGRAADACHITQPALSNAIRALEEEFGTAIVKRGRAFESFTPEGELIFISAQRMLHEQELLQQTLKGHSEQPVGALTLGAVPSAEPIAARFAGHLHALYPGLKLTVRSMSSPEIEAGLEELSVDIGLGYSDRIKSRPSKLAVMNQYTERYFLLRRASNPAKSGLRIADRPTSWSIASRLPLCLLTPEMHNRTIVDASFKKIGICVQPAIQTNSILTLGLTVLAGEMYSILPGALVSVLRGYSELEAVPLVDPDVLTPIGFMFAKSDRPSNAMRATLALANDPEWLTQAMAHVGLLEPRQ</sequence>
<dbReference type="KEGG" id="vei:Veis_2387"/>
<name>A1WKH6_VEREI</name>
<dbReference type="InterPro" id="IPR000847">
    <property type="entry name" value="LysR_HTH_N"/>
</dbReference>
<dbReference type="Pfam" id="PF03466">
    <property type="entry name" value="LysR_substrate"/>
    <property type="match status" value="1"/>
</dbReference>
<dbReference type="GO" id="GO:0003677">
    <property type="term" value="F:DNA binding"/>
    <property type="evidence" value="ECO:0007669"/>
    <property type="project" value="UniProtKB-KW"/>
</dbReference>
<protein>
    <submittedName>
        <fullName evidence="6">Transcriptional regulator</fullName>
    </submittedName>
</protein>
<dbReference type="SUPFAM" id="SSF46785">
    <property type="entry name" value="Winged helix' DNA-binding domain"/>
    <property type="match status" value="1"/>
</dbReference>
<evidence type="ECO:0000313" key="7">
    <source>
        <dbReference type="Proteomes" id="UP000000374"/>
    </source>
</evidence>
<dbReference type="SUPFAM" id="SSF53850">
    <property type="entry name" value="Periplasmic binding protein-like II"/>
    <property type="match status" value="1"/>
</dbReference>
<dbReference type="Gene3D" id="1.10.10.10">
    <property type="entry name" value="Winged helix-like DNA-binding domain superfamily/Winged helix DNA-binding domain"/>
    <property type="match status" value="1"/>
</dbReference>
<reference evidence="7" key="1">
    <citation type="submission" date="2006-12" db="EMBL/GenBank/DDBJ databases">
        <title>Complete sequence of chromosome 1 of Verminephrobacter eiseniae EF01-2.</title>
        <authorList>
            <person name="Copeland A."/>
            <person name="Lucas S."/>
            <person name="Lapidus A."/>
            <person name="Barry K."/>
            <person name="Detter J.C."/>
            <person name="Glavina del Rio T."/>
            <person name="Dalin E."/>
            <person name="Tice H."/>
            <person name="Pitluck S."/>
            <person name="Chertkov O."/>
            <person name="Brettin T."/>
            <person name="Bruce D."/>
            <person name="Han C."/>
            <person name="Tapia R."/>
            <person name="Gilna P."/>
            <person name="Schmutz J."/>
            <person name="Larimer F."/>
            <person name="Land M."/>
            <person name="Hauser L."/>
            <person name="Kyrpides N."/>
            <person name="Kim E."/>
            <person name="Stahl D."/>
            <person name="Richardson P."/>
        </authorList>
    </citation>
    <scope>NUCLEOTIDE SEQUENCE [LARGE SCALE GENOMIC DNA]</scope>
    <source>
        <strain evidence="7">EF01-2</strain>
    </source>
</reference>
<dbReference type="FunFam" id="1.10.10.10:FF:000001">
    <property type="entry name" value="LysR family transcriptional regulator"/>
    <property type="match status" value="1"/>
</dbReference>
<comment type="similarity">
    <text evidence="1">Belongs to the LysR transcriptional regulatory family.</text>
</comment>
<organism evidence="6 7">
    <name type="scientific">Verminephrobacter eiseniae (strain EF01-2)</name>
    <dbReference type="NCBI Taxonomy" id="391735"/>
    <lineage>
        <taxon>Bacteria</taxon>
        <taxon>Pseudomonadati</taxon>
        <taxon>Pseudomonadota</taxon>
        <taxon>Betaproteobacteria</taxon>
        <taxon>Burkholderiales</taxon>
        <taxon>Comamonadaceae</taxon>
        <taxon>Verminephrobacter</taxon>
    </lineage>
</organism>
<evidence type="ECO:0000256" key="2">
    <source>
        <dbReference type="ARBA" id="ARBA00023015"/>
    </source>
</evidence>
<dbReference type="RefSeq" id="WP_011810136.1">
    <property type="nucleotide sequence ID" value="NC_008786.1"/>
</dbReference>
<dbReference type="PROSITE" id="PS50931">
    <property type="entry name" value="HTH_LYSR"/>
    <property type="match status" value="1"/>
</dbReference>
<keyword evidence="4" id="KW-0804">Transcription</keyword>
<dbReference type="GeneID" id="76460949"/>
<dbReference type="OrthoDB" id="9775392at2"/>
<keyword evidence="7" id="KW-1185">Reference proteome</keyword>
<dbReference type="AlphaFoldDB" id="A1WKH6"/>
<proteinExistence type="inferred from homology"/>
<dbReference type="HOGENOM" id="CLU_039613_6_2_4"/>
<dbReference type="GO" id="GO:0003700">
    <property type="term" value="F:DNA-binding transcription factor activity"/>
    <property type="evidence" value="ECO:0007669"/>
    <property type="project" value="InterPro"/>
</dbReference>
<gene>
    <name evidence="6" type="ordered locus">Veis_2387</name>
</gene>
<dbReference type="CDD" id="cd05466">
    <property type="entry name" value="PBP2_LTTR_substrate"/>
    <property type="match status" value="1"/>
</dbReference>
<dbReference type="PANTHER" id="PTHR30419:SF31">
    <property type="entry name" value="BLR3139 PROTEIN"/>
    <property type="match status" value="1"/>
</dbReference>
<dbReference type="STRING" id="391735.Veis_2387"/>
<dbReference type="Proteomes" id="UP000000374">
    <property type="component" value="Chromosome"/>
</dbReference>
<evidence type="ECO:0000256" key="3">
    <source>
        <dbReference type="ARBA" id="ARBA00023125"/>
    </source>
</evidence>
<accession>A1WKH6</accession>
<evidence type="ECO:0000256" key="4">
    <source>
        <dbReference type="ARBA" id="ARBA00023163"/>
    </source>
</evidence>
<keyword evidence="3" id="KW-0238">DNA-binding</keyword>